<dbReference type="PANTHER" id="PTHR46268">
    <property type="entry name" value="STRESS RESPONSE PROTEIN NHAX"/>
    <property type="match status" value="1"/>
</dbReference>
<dbReference type="RefSeq" id="WP_210598954.1">
    <property type="nucleotide sequence ID" value="NZ_JAGKSQ010000010.1"/>
</dbReference>
<dbReference type="Proteomes" id="UP000678228">
    <property type="component" value="Unassembled WGS sequence"/>
</dbReference>
<dbReference type="Gene3D" id="3.40.50.620">
    <property type="entry name" value="HUPs"/>
    <property type="match status" value="1"/>
</dbReference>
<name>A0A941AQR5_9BACI</name>
<dbReference type="AlphaFoldDB" id="A0A941AQR5"/>
<comment type="caution">
    <text evidence="3">The sequence shown here is derived from an EMBL/GenBank/DDBJ whole genome shotgun (WGS) entry which is preliminary data.</text>
</comment>
<dbReference type="PANTHER" id="PTHR46268:SF6">
    <property type="entry name" value="UNIVERSAL STRESS PROTEIN UP12"/>
    <property type="match status" value="1"/>
</dbReference>
<dbReference type="CDD" id="cd00293">
    <property type="entry name" value="USP-like"/>
    <property type="match status" value="1"/>
</dbReference>
<sequence>MFTRILLAADGSEHSFRAFQQAIGLLKNRQGTIDIVYVVSGTASKYDVLHHNSKEEIKKDRKEKLHGFEEELTKRQIHHDVHILHGEPGEIIVEFANENNYDFVVVGSRGLNKLQSFVLGSVSHKIAKRVMAPVLIVK</sequence>
<evidence type="ECO:0000259" key="2">
    <source>
        <dbReference type="Pfam" id="PF00582"/>
    </source>
</evidence>
<dbReference type="Pfam" id="PF00582">
    <property type="entry name" value="Usp"/>
    <property type="match status" value="1"/>
</dbReference>
<dbReference type="InterPro" id="IPR006016">
    <property type="entry name" value="UspA"/>
</dbReference>
<evidence type="ECO:0000313" key="3">
    <source>
        <dbReference type="EMBL" id="MBP3953096.1"/>
    </source>
</evidence>
<organism evidence="3 4">
    <name type="scientific">Halalkalibacter suaedae</name>
    <dbReference type="NCBI Taxonomy" id="2822140"/>
    <lineage>
        <taxon>Bacteria</taxon>
        <taxon>Bacillati</taxon>
        <taxon>Bacillota</taxon>
        <taxon>Bacilli</taxon>
        <taxon>Bacillales</taxon>
        <taxon>Bacillaceae</taxon>
        <taxon>Halalkalibacter</taxon>
    </lineage>
</organism>
<proteinExistence type="inferred from homology"/>
<dbReference type="PRINTS" id="PR01438">
    <property type="entry name" value="UNVRSLSTRESS"/>
</dbReference>
<evidence type="ECO:0000313" key="4">
    <source>
        <dbReference type="Proteomes" id="UP000678228"/>
    </source>
</evidence>
<evidence type="ECO:0000256" key="1">
    <source>
        <dbReference type="ARBA" id="ARBA00008791"/>
    </source>
</evidence>
<dbReference type="InterPro" id="IPR006015">
    <property type="entry name" value="Universal_stress_UspA"/>
</dbReference>
<protein>
    <submittedName>
        <fullName evidence="3">Universal stress protein</fullName>
    </submittedName>
</protein>
<accession>A0A941AQR5</accession>
<reference evidence="3" key="1">
    <citation type="submission" date="2021-03" db="EMBL/GenBank/DDBJ databases">
        <title>Bacillus suaedae sp. nov., isolated from Suaeda aralocaspica.</title>
        <authorList>
            <person name="Lei R.F.R."/>
        </authorList>
    </citation>
    <scope>NUCLEOTIDE SEQUENCE</scope>
    <source>
        <strain evidence="3">YZJH907-2</strain>
    </source>
</reference>
<keyword evidence="4" id="KW-1185">Reference proteome</keyword>
<dbReference type="EMBL" id="JAGKSQ010000010">
    <property type="protein sequence ID" value="MBP3953096.1"/>
    <property type="molecule type" value="Genomic_DNA"/>
</dbReference>
<feature type="domain" description="UspA" evidence="2">
    <location>
        <begin position="1"/>
        <end position="138"/>
    </location>
</feature>
<gene>
    <name evidence="3" type="ORF">J7W16_18395</name>
</gene>
<comment type="similarity">
    <text evidence="1">Belongs to the universal stress protein A family.</text>
</comment>
<dbReference type="InterPro" id="IPR014729">
    <property type="entry name" value="Rossmann-like_a/b/a_fold"/>
</dbReference>
<dbReference type="SUPFAM" id="SSF52402">
    <property type="entry name" value="Adenine nucleotide alpha hydrolases-like"/>
    <property type="match status" value="1"/>
</dbReference>